<dbReference type="Pfam" id="PF00201">
    <property type="entry name" value="UDPGT"/>
    <property type="match status" value="1"/>
</dbReference>
<accession>A0AAU9R946</accession>
<dbReference type="FunFam" id="3.40.50.2000:FF:000055">
    <property type="entry name" value="Glycosyltransferase"/>
    <property type="match status" value="1"/>
</dbReference>
<dbReference type="InterPro" id="IPR002213">
    <property type="entry name" value="UDP_glucos_trans"/>
</dbReference>
<dbReference type="PANTHER" id="PTHR11926">
    <property type="entry name" value="GLUCOSYL/GLUCURONOSYL TRANSFERASES"/>
    <property type="match status" value="1"/>
</dbReference>
<dbReference type="Gene3D" id="3.40.50.2000">
    <property type="entry name" value="Glycogen Phosphorylase B"/>
    <property type="match status" value="2"/>
</dbReference>
<evidence type="ECO:0000256" key="2">
    <source>
        <dbReference type="ARBA" id="ARBA00022676"/>
    </source>
</evidence>
<dbReference type="SUPFAM" id="SSF53756">
    <property type="entry name" value="UDP-Glycosyltransferase/glycogen phosphorylase"/>
    <property type="match status" value="1"/>
</dbReference>
<reference evidence="4 5" key="1">
    <citation type="submission" date="2022-03" db="EMBL/GenBank/DDBJ databases">
        <authorList>
            <person name="Nunn A."/>
            <person name="Chopra R."/>
            <person name="Nunn A."/>
            <person name="Contreras Garrido A."/>
        </authorList>
    </citation>
    <scope>NUCLEOTIDE SEQUENCE [LARGE SCALE GENOMIC DNA]</scope>
</reference>
<keyword evidence="2" id="KW-0328">Glycosyltransferase</keyword>
<sequence length="492" mass="55365">MASHFVCDAQKPHVVCVPYPAQGHINPMLKVAKILHAKGFHVTFVNTVYNHNRLLRSRGPNALDGHHSFRFEAIPDGLPETDVDTTQNIPALSESTMKNCLAPFKELLRQINARDDVPPVSCIVSDAVMSFTLDAAEELGVPEVLFWTTSACGFMAYLHFHLFIEKGLSPFKGESCLTKEHLDTVIDWIPSMKNLRLKDIPTFIRTTDPNDIMLNFVVRETSRSKRASAIILNTFDDLEHDIIRSMQSILPPVYSIGPLHLLVSQEIEEGSETGRMGANLWREETECLDWLSTKPRNSVVYVNFGSITIMTAKQLVEFAWGLAATRKEFLWVIRPDLVAGEEAVIPPEFLTETEDRRMLASWCPQEKVLSHPAIGGFLTHNGWNSTLESISGGVPMVCWPFFAEQQTNCKFCCDEWEVGMEIGGDVKREEVEAVVRELMDGEKGKKMREKAEEWRRLAEKATEHPCGSSVVNLNTVVDKILLGHVPKIDHDD</sequence>
<keyword evidence="5" id="KW-1185">Reference proteome</keyword>
<dbReference type="FunFam" id="3.40.50.2000:FF:000027">
    <property type="entry name" value="Glycosyltransferase"/>
    <property type="match status" value="1"/>
</dbReference>
<evidence type="ECO:0008006" key="6">
    <source>
        <dbReference type="Google" id="ProtNLM"/>
    </source>
</evidence>
<evidence type="ECO:0000256" key="3">
    <source>
        <dbReference type="ARBA" id="ARBA00022679"/>
    </source>
</evidence>
<gene>
    <name evidence="4" type="ORF">TAV2_LOCUS2502</name>
</gene>
<organism evidence="4 5">
    <name type="scientific">Thlaspi arvense</name>
    <name type="common">Field penny-cress</name>
    <dbReference type="NCBI Taxonomy" id="13288"/>
    <lineage>
        <taxon>Eukaryota</taxon>
        <taxon>Viridiplantae</taxon>
        <taxon>Streptophyta</taxon>
        <taxon>Embryophyta</taxon>
        <taxon>Tracheophyta</taxon>
        <taxon>Spermatophyta</taxon>
        <taxon>Magnoliopsida</taxon>
        <taxon>eudicotyledons</taxon>
        <taxon>Gunneridae</taxon>
        <taxon>Pentapetalae</taxon>
        <taxon>rosids</taxon>
        <taxon>malvids</taxon>
        <taxon>Brassicales</taxon>
        <taxon>Brassicaceae</taxon>
        <taxon>Thlaspideae</taxon>
        <taxon>Thlaspi</taxon>
    </lineage>
</organism>
<evidence type="ECO:0000256" key="1">
    <source>
        <dbReference type="ARBA" id="ARBA00009995"/>
    </source>
</evidence>
<keyword evidence="3" id="KW-0808">Transferase</keyword>
<evidence type="ECO:0000313" key="4">
    <source>
        <dbReference type="EMBL" id="CAH2033613.1"/>
    </source>
</evidence>
<name>A0AAU9R946_THLAR</name>
<evidence type="ECO:0000313" key="5">
    <source>
        <dbReference type="Proteomes" id="UP000836841"/>
    </source>
</evidence>
<dbReference type="AlphaFoldDB" id="A0AAU9R946"/>
<protein>
    <recommendedName>
        <fullName evidence="6">Glycosyltransferase</fullName>
    </recommendedName>
</protein>
<dbReference type="GO" id="GO:0080044">
    <property type="term" value="F:quercetin 7-O-glucosyltransferase activity"/>
    <property type="evidence" value="ECO:0007669"/>
    <property type="project" value="TreeGrafter"/>
</dbReference>
<dbReference type="Proteomes" id="UP000836841">
    <property type="component" value="Chromosome 1"/>
</dbReference>
<dbReference type="EMBL" id="OU466857">
    <property type="protein sequence ID" value="CAH2033613.1"/>
    <property type="molecule type" value="Genomic_DNA"/>
</dbReference>
<dbReference type="GO" id="GO:0080043">
    <property type="term" value="F:quercetin 3-O-glucosyltransferase activity"/>
    <property type="evidence" value="ECO:0007669"/>
    <property type="project" value="TreeGrafter"/>
</dbReference>
<dbReference type="CDD" id="cd03784">
    <property type="entry name" value="GT1_Gtf-like"/>
    <property type="match status" value="1"/>
</dbReference>
<comment type="similarity">
    <text evidence="1">Belongs to the UDP-glycosyltransferase family.</text>
</comment>
<proteinExistence type="inferred from homology"/>
<dbReference type="PANTHER" id="PTHR11926:SF1387">
    <property type="entry name" value="GLYCOSYLTRANSFERASE"/>
    <property type="match status" value="1"/>
</dbReference>